<dbReference type="AlphaFoldDB" id="A0A1A8WTS3"/>
<evidence type="ECO:0000313" key="2">
    <source>
        <dbReference type="EMBL" id="SBS95254.1"/>
    </source>
</evidence>
<evidence type="ECO:0000313" key="3">
    <source>
        <dbReference type="Proteomes" id="UP000078546"/>
    </source>
</evidence>
<gene>
    <name evidence="2" type="ORF">POVCU1_029330</name>
</gene>
<accession>A0A1A8WTS3</accession>
<name>A0A1A8WTS3_PLAOA</name>
<organism evidence="2 3">
    <name type="scientific">Plasmodium ovale curtisi</name>
    <dbReference type="NCBI Taxonomy" id="864141"/>
    <lineage>
        <taxon>Eukaryota</taxon>
        <taxon>Sar</taxon>
        <taxon>Alveolata</taxon>
        <taxon>Apicomplexa</taxon>
        <taxon>Aconoidasida</taxon>
        <taxon>Haemosporida</taxon>
        <taxon>Plasmodiidae</taxon>
        <taxon>Plasmodium</taxon>
        <taxon>Plasmodium (Plasmodium)</taxon>
    </lineage>
</organism>
<proteinExistence type="predicted"/>
<feature type="region of interest" description="Disordered" evidence="1">
    <location>
        <begin position="1"/>
        <end position="23"/>
    </location>
</feature>
<dbReference type="Proteomes" id="UP000078546">
    <property type="component" value="Unassembled WGS sequence"/>
</dbReference>
<protein>
    <submittedName>
        <fullName evidence="2">Uncharacterized protein</fullName>
    </submittedName>
</protein>
<reference evidence="3" key="1">
    <citation type="submission" date="2016-05" db="EMBL/GenBank/DDBJ databases">
        <authorList>
            <person name="Naeem Raeece"/>
        </authorList>
    </citation>
    <scope>NUCLEOTIDE SEQUENCE [LARGE SCALE GENOMIC DNA]</scope>
</reference>
<sequence>MQSILSIEGSSTSEGKNANSQKEQFMFSFREAKQVQPKKRRISQEKKSEMAIPLLSTEKCLSSCLIHQNQAITHTILPFSSHVHTEQGNLQILSFKREDVGSVQENVEIHLNKSEIDELGEVLMGGIQSCSCAQQHTCDYFITSKMYLLKLSTEDIKRFHIHRYPFQNKQRPSSVPLGYEYAEKSLSREENYQFRYLTFVVTPFLPPLSSFPLSAMIITYTSYFIENVLFGKGEIHPSSYLLKISVEVPKDGLSPEGTWIFAITEKRDSSSGTQECTVYSDDLAQLFLQFTTSTNSFLLYCTSATNGELLNLAPIFRRTFNIELSTSKVFFGAHSVVYTIQMNLHQISPNLKADKVMVSIKMPIDLCYGNSCFGKHADNPCLNLKENPFDECTYTFRSHEFLLKSKRPEDVGRRVTVHIENLINPPFDLESSKLWEVMVYVEDRTHLAITREHRDILEKVSHDVCSKKFLAKLMNQYGDRRAWTKSHMASAPTPVLVALGVEAIQQHELLENPRVMQLKLLLPGGHIFNRCMIELKSIHRFTSVVTKSENRLDVHTYNLMLPNSMFKPVEGDEHSIIIDAPSVKNDYIVKFAVDIKKYKNGEYWTINLTCEDVDGKYVREAQSRFLLPINNSKIYVSDIYYREKTGEKKYLFYLNVFIYSEKEVEIKVSIESTTSKSEIGISSKKIQLSKPCDVAMYTSCYNLVFHECQEKESTILYKVNSYRSSNKSFTLFFPLIISKDVENFNLLVDVESKNNIEHVKKNIKVNINHIEQNRGKIPCISNLITILKKYNHYESHMFLLFKAVNCYNTYEPFLVNINNYESFIAKVDPLYENEIFSFQKVYRYIYPSKNKTISQNLFKLNIVNIITIILMDDTFFTNDSIKNVKDIKKDLLFFFHNNMFTYQNSYYFVNYTGNNVLIYLCKYIHSGKVKIDIVKKSSGILTLRSALDIIITFADEIKTKEKNFLYTEYSIMVLTDKHGIDLLKSNTSIYQNKNLLNDIVNHGDVNYNFVEKDPPRVYVVSFYSGEYNKQEENPFQESIAHTREIYTYKTENGKDDFLFLSFHKYIVDENLVIHYTKSIVHDYIILHTQLYRTSWYLIGICRHNTVKNSNTNRTLHLYYVDKLVKKVNYTISPEEASNVFNNSSPHSFQDMCNIFTQLRLLGAHVMPQCNSGMAQCPLFCRQRGKAFLPI</sequence>
<evidence type="ECO:0000256" key="1">
    <source>
        <dbReference type="SAM" id="MobiDB-lite"/>
    </source>
</evidence>
<dbReference type="EMBL" id="FLQV01000540">
    <property type="protein sequence ID" value="SBS95254.1"/>
    <property type="molecule type" value="Genomic_DNA"/>
</dbReference>